<keyword evidence="6" id="KW-1185">Reference proteome</keyword>
<feature type="domain" description="Beta-ketoacyl synthase-like N-terminal" evidence="3">
    <location>
        <begin position="125"/>
        <end position="198"/>
    </location>
</feature>
<feature type="domain" description="Beta-ketoacyl-[acyl-carrier-protein] synthase III C-terminal" evidence="4">
    <location>
        <begin position="279"/>
        <end position="356"/>
    </location>
</feature>
<evidence type="ECO:0000313" key="5">
    <source>
        <dbReference type="EMBL" id="MBD7970101.1"/>
    </source>
</evidence>
<evidence type="ECO:0000259" key="3">
    <source>
        <dbReference type="Pfam" id="PF00109"/>
    </source>
</evidence>
<dbReference type="PANTHER" id="PTHR34069:SF3">
    <property type="entry name" value="ACYL-COA:ACYL-COA ALKYLTRANSFERASE"/>
    <property type="match status" value="1"/>
</dbReference>
<name>A0ABR8T2W6_9BACL</name>
<dbReference type="Pfam" id="PF00109">
    <property type="entry name" value="ketoacyl-synt"/>
    <property type="match status" value="1"/>
</dbReference>
<dbReference type="RefSeq" id="WP_191802835.1">
    <property type="nucleotide sequence ID" value="NZ_JACSQL010000010.1"/>
</dbReference>
<reference evidence="5 6" key="1">
    <citation type="submission" date="2020-08" db="EMBL/GenBank/DDBJ databases">
        <title>A Genomic Blueprint of the Chicken Gut Microbiome.</title>
        <authorList>
            <person name="Gilroy R."/>
            <person name="Ravi A."/>
            <person name="Getino M."/>
            <person name="Pursley I."/>
            <person name="Horton D.L."/>
            <person name="Alikhan N.-F."/>
            <person name="Baker D."/>
            <person name="Gharbi K."/>
            <person name="Hall N."/>
            <person name="Watson M."/>
            <person name="Adriaenssens E.M."/>
            <person name="Foster-Nyarko E."/>
            <person name="Jarju S."/>
            <person name="Secka A."/>
            <person name="Antonio M."/>
            <person name="Oren A."/>
            <person name="Chaudhuri R."/>
            <person name="La Ragione R.M."/>
            <person name="Hildebrand F."/>
            <person name="Pallen M.J."/>
        </authorList>
    </citation>
    <scope>NUCLEOTIDE SEQUENCE [LARGE SCALE GENOMIC DNA]</scope>
    <source>
        <strain evidence="5 6">Sa2BVA9</strain>
    </source>
</reference>
<organism evidence="5 6">
    <name type="scientific">Paenibacillus gallinarum</name>
    <dbReference type="NCBI Taxonomy" id="2762232"/>
    <lineage>
        <taxon>Bacteria</taxon>
        <taxon>Bacillati</taxon>
        <taxon>Bacillota</taxon>
        <taxon>Bacilli</taxon>
        <taxon>Bacillales</taxon>
        <taxon>Paenibacillaceae</taxon>
        <taxon>Paenibacillus</taxon>
    </lineage>
</organism>
<evidence type="ECO:0000256" key="1">
    <source>
        <dbReference type="ARBA" id="ARBA00022679"/>
    </source>
</evidence>
<comment type="caution">
    <text evidence="5">The sequence shown here is derived from an EMBL/GenBank/DDBJ whole genome shotgun (WGS) entry which is preliminary data.</text>
</comment>
<keyword evidence="1" id="KW-0808">Transferase</keyword>
<dbReference type="PANTHER" id="PTHR34069">
    <property type="entry name" value="3-OXOACYL-[ACYL-CARRIER-PROTEIN] SYNTHASE 3"/>
    <property type="match status" value="1"/>
</dbReference>
<dbReference type="EMBL" id="JACSQL010000010">
    <property type="protein sequence ID" value="MBD7970101.1"/>
    <property type="molecule type" value="Genomic_DNA"/>
</dbReference>
<dbReference type="SUPFAM" id="SSF53901">
    <property type="entry name" value="Thiolase-like"/>
    <property type="match status" value="1"/>
</dbReference>
<proteinExistence type="predicted"/>
<dbReference type="InterPro" id="IPR016039">
    <property type="entry name" value="Thiolase-like"/>
</dbReference>
<dbReference type="InterPro" id="IPR013747">
    <property type="entry name" value="ACP_syn_III_C"/>
</dbReference>
<accession>A0ABR8T2W6</accession>
<gene>
    <name evidence="5" type="ORF">H9647_18730</name>
</gene>
<dbReference type="CDD" id="cd00827">
    <property type="entry name" value="init_cond_enzymes"/>
    <property type="match status" value="1"/>
</dbReference>
<dbReference type="InterPro" id="IPR014030">
    <property type="entry name" value="Ketoacyl_synth_N"/>
</dbReference>
<evidence type="ECO:0000313" key="6">
    <source>
        <dbReference type="Proteomes" id="UP000608071"/>
    </source>
</evidence>
<evidence type="ECO:0000256" key="2">
    <source>
        <dbReference type="ARBA" id="ARBA00023315"/>
    </source>
</evidence>
<dbReference type="Gene3D" id="3.40.47.10">
    <property type="match status" value="2"/>
</dbReference>
<evidence type="ECO:0000259" key="4">
    <source>
        <dbReference type="Pfam" id="PF08541"/>
    </source>
</evidence>
<protein>
    <submittedName>
        <fullName evidence="5">Beta-ketoacyl-ACP synthase III</fullName>
    </submittedName>
</protein>
<dbReference type="Proteomes" id="UP000608071">
    <property type="component" value="Unassembled WGS sequence"/>
</dbReference>
<sequence length="384" mass="42802">MNSVYITSLGKFLPGSPVSNDEIEDYLGKIGGKTSKTKRIILGKNQIRYRYYAMNKEQKSLYSNTEMASLAIRDALNRNGNVDEHQIGFLAAGTTRADLLLPGFASMVHAETELPVMEISSHTGLCASGMHALKNAYLHIKSGENTVAISCASEFLSREFKHTKFEAQKNYANGRVPFDTDFLRFMLSDGAGAAVLQNTPSQEGQSLRIEWIDNKSYANQYDVCMYSGMDKESGISSWLDYPSIHEAADQGALNLKQDVRLVNEITKVGTNRILELVEEGKINPETIGWMVCHYSSHFFKEEIFRLFELGGVNIPEEKWFTNLYTKGNTGSASIYIMLEELLNSGRLTEGEQVLCVVPESGRFQSCIMMLTVLGSSSEMSDYSN</sequence>
<dbReference type="Pfam" id="PF08541">
    <property type="entry name" value="ACP_syn_III_C"/>
    <property type="match status" value="1"/>
</dbReference>
<keyword evidence="2" id="KW-0012">Acyltransferase</keyword>